<keyword evidence="2" id="KW-1185">Reference proteome</keyword>
<sequence length="143" mass="16412">MKKYFSNSDSSFYLEDTIQVYEAQGIAVPPDLKEISEQEYESFMVSPDRMTPHYNVNKSCMEWVEIAPPSHEEYIYNAQSMKSRLLSLATQAISPLQDAVDLSMATEAEILSLQQWKKYRVLLNRVDTNNAPDIIWPDAPSNN</sequence>
<dbReference type="Pfam" id="PF02413">
    <property type="entry name" value="Caudo_TAP"/>
    <property type="match status" value="1"/>
</dbReference>
<dbReference type="AlphaFoldDB" id="A0AAX3L8H0"/>
<dbReference type="EMBL" id="CP116347">
    <property type="protein sequence ID" value="WCE12593.1"/>
    <property type="molecule type" value="Genomic_DNA"/>
</dbReference>
<dbReference type="InterPro" id="IPR003458">
    <property type="entry name" value="Phage_T4_Gp38_tail_assem"/>
</dbReference>
<accession>A0AAX3L8H0</accession>
<evidence type="ECO:0000313" key="2">
    <source>
        <dbReference type="Proteomes" id="UP001210538"/>
    </source>
</evidence>
<dbReference type="PANTHER" id="PTHR34413">
    <property type="entry name" value="PROPHAGE TAIL FIBER ASSEMBLY PROTEIN HOMOLOG TFAE-RELATED-RELATED"/>
    <property type="match status" value="1"/>
</dbReference>
<proteinExistence type="predicted"/>
<name>A0AAX3L8H0_9ENTR</name>
<reference evidence="1 2" key="1">
    <citation type="submission" date="2023-01" db="EMBL/GenBank/DDBJ databases">
        <title>Genome sequence resource and annotation of Enterobacter ludwigii, an economically important pathogen of seedling wilt with strawberry.</title>
        <authorList>
            <person name="Xie Y."/>
        </authorList>
    </citation>
    <scope>NUCLEOTIDE SEQUENCE [LARGE SCALE GENOMIC DNA]</scope>
    <source>
        <strain evidence="1 2">CM-TZ4</strain>
    </source>
</reference>
<dbReference type="RefSeq" id="WP_025202977.1">
    <property type="nucleotide sequence ID" value="NZ_CABGVO010000004.1"/>
</dbReference>
<dbReference type="PANTHER" id="PTHR34413:SF2">
    <property type="entry name" value="PROPHAGE TAIL FIBER ASSEMBLY PROTEIN HOMOLOG TFAE-RELATED"/>
    <property type="match status" value="1"/>
</dbReference>
<gene>
    <name evidence="1" type="ORF">PHA72_21490</name>
</gene>
<protein>
    <submittedName>
        <fullName evidence="1">Tail fiber assembly protein</fullName>
    </submittedName>
</protein>
<evidence type="ECO:0000313" key="1">
    <source>
        <dbReference type="EMBL" id="WCE12593.1"/>
    </source>
</evidence>
<dbReference type="InterPro" id="IPR051220">
    <property type="entry name" value="TFA_Chaperone"/>
</dbReference>
<organism evidence="1 2">
    <name type="scientific">Enterobacter ludwigii</name>
    <dbReference type="NCBI Taxonomy" id="299767"/>
    <lineage>
        <taxon>Bacteria</taxon>
        <taxon>Pseudomonadati</taxon>
        <taxon>Pseudomonadota</taxon>
        <taxon>Gammaproteobacteria</taxon>
        <taxon>Enterobacterales</taxon>
        <taxon>Enterobacteriaceae</taxon>
        <taxon>Enterobacter</taxon>
        <taxon>Enterobacter cloacae complex</taxon>
    </lineage>
</organism>
<dbReference type="Proteomes" id="UP001210538">
    <property type="component" value="Chromosome"/>
</dbReference>